<organism evidence="2 3">
    <name type="scientific">Acinetobacter johnsonii</name>
    <dbReference type="NCBI Taxonomy" id="40214"/>
    <lineage>
        <taxon>Bacteria</taxon>
        <taxon>Pseudomonadati</taxon>
        <taxon>Pseudomonadota</taxon>
        <taxon>Gammaproteobacteria</taxon>
        <taxon>Moraxellales</taxon>
        <taxon>Moraxellaceae</taxon>
        <taxon>Acinetobacter</taxon>
    </lineage>
</organism>
<keyword evidence="2" id="KW-0614">Plasmid</keyword>
<dbReference type="EMBL" id="CP121778">
    <property type="protein sequence ID" value="WMG20081.1"/>
    <property type="molecule type" value="Genomic_DNA"/>
</dbReference>
<dbReference type="RefSeq" id="WP_308469697.1">
    <property type="nucleotide sequence ID" value="NZ_CP121778.1"/>
</dbReference>
<sequence length="308" mass="36182">MFPILDNIPGIHATIVGVLAAFYSAYFMFAYQKVTEAKKKLEKVLKISKDICTPDKSVTNGHSPLIDENGNLDWDEKCKNLIRDAKAIFSFLDTIKPGTDLQYSYNQDDQKKIIKLVDELTPFFSLFFTNYPMNGVSRVTTSQSVLKKIDNTFDYDRYSEIQRRISYLMWIWDTSQQSLINLFREYDETKESPFDKRLPYLIEFFQRVQTYENQVMPTLEETINEFESYNDELKVKNTTKNVLYISTYIMVVGVIIPLILLEIISKIEKSNYCLFISYIEYFILLSSFAPYFIIGFFFLKKIENSVFK</sequence>
<dbReference type="AlphaFoldDB" id="A0AAJ6IHI1"/>
<reference evidence="2 3" key="1">
    <citation type="submission" date="2023-04" db="EMBL/GenBank/DDBJ databases">
        <title>Acinetobacter johnsonii isolate AYTCM encoding NDM-1, OXA-58 and PER-1.</title>
        <authorList>
            <person name="Tian C."/>
            <person name="Wang S."/>
            <person name="Fan X."/>
            <person name="Xia D."/>
        </authorList>
    </citation>
    <scope>NUCLEOTIDE SEQUENCE [LARGE SCALE GENOMIC DNA]</scope>
    <source>
        <strain evidence="2 3">AYTCM</strain>
        <plasmid evidence="2 3">pAYTCM-2</plasmid>
    </source>
</reference>
<proteinExistence type="predicted"/>
<geneLocation type="plasmid" evidence="2 3">
    <name>pAYTCM-2</name>
</geneLocation>
<evidence type="ECO:0000256" key="1">
    <source>
        <dbReference type="SAM" id="Phobius"/>
    </source>
</evidence>
<accession>A0AAJ6IHI1</accession>
<name>A0AAJ6IHI1_ACIJO</name>
<feature type="transmembrane region" description="Helical" evidence="1">
    <location>
        <begin position="242"/>
        <end position="261"/>
    </location>
</feature>
<protein>
    <submittedName>
        <fullName evidence="2">Uncharacterized protein</fullName>
    </submittedName>
</protein>
<gene>
    <name evidence="2" type="ORF">QBJ73_19045</name>
</gene>
<keyword evidence="1" id="KW-0812">Transmembrane</keyword>
<dbReference type="Proteomes" id="UP001244586">
    <property type="component" value="Plasmid pAYTCM-2"/>
</dbReference>
<feature type="transmembrane region" description="Helical" evidence="1">
    <location>
        <begin position="12"/>
        <end position="31"/>
    </location>
</feature>
<feature type="transmembrane region" description="Helical" evidence="1">
    <location>
        <begin position="281"/>
        <end position="299"/>
    </location>
</feature>
<keyword evidence="3" id="KW-1185">Reference proteome</keyword>
<keyword evidence="1" id="KW-1133">Transmembrane helix</keyword>
<evidence type="ECO:0000313" key="3">
    <source>
        <dbReference type="Proteomes" id="UP001244586"/>
    </source>
</evidence>
<evidence type="ECO:0000313" key="2">
    <source>
        <dbReference type="EMBL" id="WMG20081.1"/>
    </source>
</evidence>
<keyword evidence="1" id="KW-0472">Membrane</keyword>